<feature type="region of interest" description="Disordered" evidence="1">
    <location>
        <begin position="335"/>
        <end position="524"/>
    </location>
</feature>
<dbReference type="GeneID" id="106663915"/>
<reference evidence="2" key="1">
    <citation type="submission" date="2022-01" db="UniProtKB">
        <authorList>
            <consortium name="EnsemblMetazoa"/>
        </authorList>
    </citation>
    <scope>IDENTIFICATION</scope>
</reference>
<evidence type="ECO:0000256" key="1">
    <source>
        <dbReference type="SAM" id="MobiDB-lite"/>
    </source>
</evidence>
<feature type="region of interest" description="Disordered" evidence="1">
    <location>
        <begin position="1458"/>
        <end position="1507"/>
    </location>
</feature>
<protein>
    <submittedName>
        <fullName evidence="2">Uncharacterized protein</fullName>
    </submittedName>
</protein>
<feature type="region of interest" description="Disordered" evidence="1">
    <location>
        <begin position="605"/>
        <end position="644"/>
    </location>
</feature>
<feature type="region of interest" description="Disordered" evidence="1">
    <location>
        <begin position="1"/>
        <end position="23"/>
    </location>
</feature>
<feature type="compositionally biased region" description="Basic and acidic residues" evidence="1">
    <location>
        <begin position="424"/>
        <end position="433"/>
    </location>
</feature>
<feature type="region of interest" description="Disordered" evidence="1">
    <location>
        <begin position="1041"/>
        <end position="1097"/>
    </location>
</feature>
<feature type="compositionally biased region" description="Polar residues" evidence="1">
    <location>
        <begin position="295"/>
        <end position="316"/>
    </location>
</feature>
<dbReference type="Proteomes" id="UP000494040">
    <property type="component" value="Unassembled WGS sequence"/>
</dbReference>
<feature type="region of interest" description="Disordered" evidence="1">
    <location>
        <begin position="294"/>
        <end position="323"/>
    </location>
</feature>
<feature type="compositionally biased region" description="Basic and acidic residues" evidence="1">
    <location>
        <begin position="1075"/>
        <end position="1086"/>
    </location>
</feature>
<feature type="compositionally biased region" description="Basic and acidic residues" evidence="1">
    <location>
        <begin position="607"/>
        <end position="635"/>
    </location>
</feature>
<feature type="region of interest" description="Disordered" evidence="1">
    <location>
        <begin position="239"/>
        <end position="279"/>
    </location>
</feature>
<feature type="region of interest" description="Disordered" evidence="1">
    <location>
        <begin position="141"/>
        <end position="161"/>
    </location>
</feature>
<feature type="region of interest" description="Disordered" evidence="1">
    <location>
        <begin position="696"/>
        <end position="726"/>
    </location>
</feature>
<feature type="compositionally biased region" description="Basic and acidic residues" evidence="1">
    <location>
        <begin position="361"/>
        <end position="375"/>
    </location>
</feature>
<feature type="compositionally biased region" description="Basic residues" evidence="1">
    <location>
        <begin position="1365"/>
        <end position="1377"/>
    </location>
</feature>
<feature type="compositionally biased region" description="Acidic residues" evidence="1">
    <location>
        <begin position="1324"/>
        <end position="1359"/>
    </location>
</feature>
<feature type="compositionally biased region" description="Basic and acidic residues" evidence="1">
    <location>
        <begin position="1141"/>
        <end position="1161"/>
    </location>
</feature>
<feature type="compositionally biased region" description="Polar residues" evidence="1">
    <location>
        <begin position="1057"/>
        <end position="1074"/>
    </location>
</feature>
<feature type="region of interest" description="Disordered" evidence="1">
    <location>
        <begin position="1320"/>
        <end position="1381"/>
    </location>
</feature>
<accession>A0A8I6SNL4</accession>
<sequence>MKLERRKKQNQHNAGGNKSLLNKHEQKYNKIKKACVKNMQYLENGFMKYPLTQDQFYLNLQTDFLVNMARNKHDEDVYRLRERKKSSCATGSCSQYDNYLTLRPDFPSENDIRSRRSFYNLSSRKGYVSTPANPDVDVLYESRSDPYKRRSGKNTRQSSYEELDWNSKSELIPLVNSREMGADSHFIQSRLMLRKTKTDKHPSRKVEQKKYEYYGPKENECRIPRNSSFDSTEISIKNRNQHEDENDEKNWNGPLDLPVKTKTPKLSNRRSSPSGNDKNYFAKYTEFVMMKKRQQSISPNKMKNVSCSTESFPKNVSSKKNKRQDLLMEMSNNNKTELKDVNRQNNLHHKINPTKKPLKTSKNEREREAYYENHNYHRRKHSEKYDSDLKHRKLHSSSKSHGTPEKYHSDLKHRKLHSSPKSHGTPEKYDSDLKHRKLHSSRKSQGTPEKYDSDLKHRKLHSSRKSQGTPEKYDSDLKHRKLHSSPKSQGTPNYVHSKSYSKETESPDLSDYSKSRYPSNSKHKDYINKRMSILKDLEENASHRKDTIASSMKYTKKYTKSYDLRDEMKPINDFYAPPDLRSISEVVQAKKNYRPYESAHFLNENINVKEEREKMGSSSRKQERQSTSRTPERKPRQSTYFNSNVKIDNNAGKMRKLDVSSDCGVACDDKETDKYHNIGLKYGRQSVDPALLRKKRDHHRRGYLDIKGQPTSKTSSKKKGLSAPKERVSFKDENLDFRYDQRNNNDYTPLSPSSVARRPCIKNYTNPVGSETCTECINSKKKSAVNNAKDLSICPIDRKYTTNEAAIVETQLTGVPYLKKQTGPNNVSTPKPKQLFNDKGLKKTKSEDLSKNFCHKTVLEKYPDDAEHLRDYSEEFAKQPFRSTQFNPGGHDPPPLKPTFYPKTRYKPYDYSGNLLPDDKRPNDARKLSPTVYVKRQKRELSYKSTIGENFFKHNRSKYIDITQPKEPSNENVKTELSTFKSEVPIVNTKTQIVKNKYQQFHKTNEKHDKTPPYENNYNVNLSAQKNLSFATINEKFRNSDYTESRDRKYDEKLQKSRSGFVSRPNSLPSTEYSSDGRTREMKEPDNDVISTILGPSGKQDSFITSRLAVDRYRHNLAKGNKYEIVYLKEKPPDTPTNEVPNEKKKLNKEYFEPNNREIHQEGFYNKSYSEEQPLDKKEVLPNESSHIFNKQRNLNDSLETSPNQPKEDYNAYHHSNNNKQHDSSNKTATNPSKLESPGPSTDWRMQPKLPSSDFKMYNINPNEVEVAPDEKLLPNMIGHAAMHNWEQAESYFFSNKRSKPIVGSKVKMSPYFRKPKLRTKFEDYDDDEEEGEEEGKEEGEEDDYEDDDDDDDDGDGEGEGTKTNNRKKKKTKKHRQSIPIIITDHSAPVPAKRFKNQRINPHSRFDAGYDFLQTADSNTSIETVQSYTKKLCTSAVKPIKRESAIKRLAKRLFSIKRKESREKITNIQTESGTTESSDEDSPKSIDASSNKPKPKRKVSFSVPLYM</sequence>
<feature type="compositionally biased region" description="Basic residues" evidence="1">
    <location>
        <begin position="346"/>
        <end position="359"/>
    </location>
</feature>
<feature type="compositionally biased region" description="Polar residues" evidence="1">
    <location>
        <begin position="11"/>
        <end position="20"/>
    </location>
</feature>
<feature type="compositionally biased region" description="Polar residues" evidence="1">
    <location>
        <begin position="485"/>
        <end position="498"/>
    </location>
</feature>
<feature type="compositionally biased region" description="Basic residues" evidence="1">
    <location>
        <begin position="411"/>
        <end position="420"/>
    </location>
</feature>
<dbReference type="OrthoDB" id="10685317at2759"/>
<feature type="compositionally biased region" description="Polar residues" evidence="1">
    <location>
        <begin position="264"/>
        <end position="277"/>
    </location>
</feature>
<dbReference type="RefSeq" id="XP_024085548.1">
    <property type="nucleotide sequence ID" value="XM_024229780.1"/>
</dbReference>
<evidence type="ECO:0000313" key="3">
    <source>
        <dbReference type="Proteomes" id="UP000494040"/>
    </source>
</evidence>
<feature type="region of interest" description="Disordered" evidence="1">
    <location>
        <begin position="1129"/>
        <end position="1255"/>
    </location>
</feature>
<feature type="compositionally biased region" description="Polar residues" evidence="1">
    <location>
        <begin position="1183"/>
        <end position="1205"/>
    </location>
</feature>
<proteinExistence type="predicted"/>
<evidence type="ECO:0000313" key="2">
    <source>
        <dbReference type="EnsemblMetazoa" id="XP_024085548.1"/>
    </source>
</evidence>
<name>A0A8I6SNL4_CIMLE</name>
<keyword evidence="3" id="KW-1185">Reference proteome</keyword>
<organism evidence="2 3">
    <name type="scientific">Cimex lectularius</name>
    <name type="common">Bed bug</name>
    <name type="synonym">Acanthia lectularia</name>
    <dbReference type="NCBI Taxonomy" id="79782"/>
    <lineage>
        <taxon>Eukaryota</taxon>
        <taxon>Metazoa</taxon>
        <taxon>Ecdysozoa</taxon>
        <taxon>Arthropoda</taxon>
        <taxon>Hexapoda</taxon>
        <taxon>Insecta</taxon>
        <taxon>Pterygota</taxon>
        <taxon>Neoptera</taxon>
        <taxon>Paraneoptera</taxon>
        <taxon>Hemiptera</taxon>
        <taxon>Heteroptera</taxon>
        <taxon>Panheteroptera</taxon>
        <taxon>Cimicomorpha</taxon>
        <taxon>Cimicidae</taxon>
        <taxon>Cimex</taxon>
    </lineage>
</organism>
<feature type="compositionally biased region" description="Basic residues" evidence="1">
    <location>
        <begin position="1"/>
        <end position="10"/>
    </location>
</feature>
<dbReference type="KEGG" id="clec:106663915"/>
<dbReference type="EnsemblMetazoa" id="XM_024229780.1">
    <property type="protein sequence ID" value="XP_024085548.1"/>
    <property type="gene ID" value="LOC106663915"/>
</dbReference>
<feature type="compositionally biased region" description="Basic and acidic residues" evidence="1">
    <location>
        <begin position="1041"/>
        <end position="1055"/>
    </location>
</feature>